<proteinExistence type="predicted"/>
<evidence type="ECO:0000313" key="2">
    <source>
        <dbReference type="WBParaSite" id="ES5_v2.g26199.t1"/>
    </source>
</evidence>
<name>A0AC34G8V7_9BILA</name>
<sequence>MKTIGSWTLIFPLIIVYIDCATLSNVVNIACKRNPYLRLCSSLKTKPSSSAEDFPDSEPPLLPPTDFSKENAFPKSTVTDDGSDFPDFKAKLSKNINKGDRIAEKIEETDELEFPDFKQKSKSFPPGDSSKKEEDEEDSGRPTATTWHNKNGEEPDTVLTRGGNFVQTNEEDAKTRIEAYCEKYQENFDFYCQDSVDKTPTLKTHLLKFCPSFEANCPEKAKKKKKIPLLETTAVPIQSPESAAGNIEEFPDVLNIVKSPEQIAAEERLAKLKKRFPCKPDCNQKIHKHCTTECKCDYIYPTVQRFCNPPPIPFFLNTCRLWYYGCPKYS</sequence>
<dbReference type="WBParaSite" id="ES5_v2.g26199.t1">
    <property type="protein sequence ID" value="ES5_v2.g26199.t1"/>
    <property type="gene ID" value="ES5_v2.g26199"/>
</dbReference>
<accession>A0AC34G8V7</accession>
<evidence type="ECO:0000313" key="1">
    <source>
        <dbReference type="Proteomes" id="UP000887579"/>
    </source>
</evidence>
<protein>
    <submittedName>
        <fullName evidence="2">Uncharacterized protein</fullName>
    </submittedName>
</protein>
<reference evidence="2" key="1">
    <citation type="submission" date="2022-11" db="UniProtKB">
        <authorList>
            <consortium name="WormBaseParasite"/>
        </authorList>
    </citation>
    <scope>IDENTIFICATION</scope>
</reference>
<dbReference type="Proteomes" id="UP000887579">
    <property type="component" value="Unplaced"/>
</dbReference>
<organism evidence="1 2">
    <name type="scientific">Panagrolaimus sp. ES5</name>
    <dbReference type="NCBI Taxonomy" id="591445"/>
    <lineage>
        <taxon>Eukaryota</taxon>
        <taxon>Metazoa</taxon>
        <taxon>Ecdysozoa</taxon>
        <taxon>Nematoda</taxon>
        <taxon>Chromadorea</taxon>
        <taxon>Rhabditida</taxon>
        <taxon>Tylenchina</taxon>
        <taxon>Panagrolaimomorpha</taxon>
        <taxon>Panagrolaimoidea</taxon>
        <taxon>Panagrolaimidae</taxon>
        <taxon>Panagrolaimus</taxon>
    </lineage>
</organism>